<sequence length="663" mass="71868">MHLKFLVFLLTGSALSAQTTFAQEVIDLDPIIVSGGLAPVSASKYGRAATVITAQDLEARGVAHVSEALRAVPGVSVSQTGTLGGQTVVRLRGHESNHTLVLIDGIEVAAQQTGDYDFGGLVVSDIERIEVLRGAQSALYGSEAIGGVISITTKRATEPGVTGRAAFEVGSDGSTNIETALRARGARGELSFSTARRDYGGFDISGDPGGLDDGGQNVTYNLNGRYYLTDTVTVGGTLRYVDRRTDIDIFNYAAPTRAALVTDGIGQSETQETYGALFADAQLWGGRLSNRLTYSFSHIDQQGRNGAGIKDQDNTGTRNKIAYQATLALDAATLDASNHKLSFAAEFERLTYRENDASIVFMPGQLVKREQEQVAYALEYQGDFTNGLSIQAGMRHDENDKFSDFTTYSLGASYLLANGTTRLHASYGTGVQNPTLIEQFGFATDFAGNPNLKPEQSEGWDIGIEQQFLDGRGVIDVTWFDETLTDEIGSRFDPAIGKTVPVNNDGKSDRRGLEVSASLDVTDRLGVSLGYTWLDANEPVSVPVMARMTAVEVRRPEHELSLGVDYRLPNDRTQFRLDVTHVAGLYDTNFKTASFLPGGVPSDDFDRIKLDDYTVVNLGFTHDINDRVQLTGRISNLLDEKYEELEGYATQGRTVYFGVAAKF</sequence>
<dbReference type="InterPro" id="IPR012910">
    <property type="entry name" value="Plug_dom"/>
</dbReference>
<dbReference type="GO" id="GO:0015344">
    <property type="term" value="F:siderophore uptake transmembrane transporter activity"/>
    <property type="evidence" value="ECO:0007669"/>
    <property type="project" value="TreeGrafter"/>
</dbReference>
<keyword evidence="4 10" id="KW-0812">Transmembrane</keyword>
<keyword evidence="7 10" id="KW-0472">Membrane</keyword>
<reference evidence="16 17" key="1">
    <citation type="submission" date="2016-11" db="EMBL/GenBank/DDBJ databases">
        <authorList>
            <person name="Jaros S."/>
            <person name="Januszkiewicz K."/>
            <person name="Wedrychowicz H."/>
        </authorList>
    </citation>
    <scope>NUCLEOTIDE SEQUENCE [LARGE SCALE GENOMIC DNA]</scope>
    <source>
        <strain evidence="16 17">DSM 29589</strain>
    </source>
</reference>
<evidence type="ECO:0000256" key="3">
    <source>
        <dbReference type="ARBA" id="ARBA00022452"/>
    </source>
</evidence>
<keyword evidence="3 10" id="KW-1134">Transmembrane beta strand</keyword>
<dbReference type="InterPro" id="IPR037066">
    <property type="entry name" value="Plug_dom_sf"/>
</dbReference>
<feature type="short sequence motif" description="TonB C-terminal box" evidence="11">
    <location>
        <begin position="646"/>
        <end position="663"/>
    </location>
</feature>
<evidence type="ECO:0000313" key="16">
    <source>
        <dbReference type="EMBL" id="SHL48644.1"/>
    </source>
</evidence>
<dbReference type="Pfam" id="PF00593">
    <property type="entry name" value="TonB_dep_Rec_b-barrel"/>
    <property type="match status" value="1"/>
</dbReference>
<dbReference type="InterPro" id="IPR000531">
    <property type="entry name" value="Beta-barrel_TonB"/>
</dbReference>
<dbReference type="PROSITE" id="PS52016">
    <property type="entry name" value="TONB_DEPENDENT_REC_3"/>
    <property type="match status" value="1"/>
</dbReference>
<dbReference type="Proteomes" id="UP000183974">
    <property type="component" value="Unassembled WGS sequence"/>
</dbReference>
<dbReference type="OrthoDB" id="9760333at2"/>
<dbReference type="PROSITE" id="PS01156">
    <property type="entry name" value="TONB_DEPENDENT_REC_2"/>
    <property type="match status" value="1"/>
</dbReference>
<dbReference type="InterPro" id="IPR010917">
    <property type="entry name" value="TonB_rcpt_CS"/>
</dbReference>
<keyword evidence="17" id="KW-1185">Reference proteome</keyword>
<evidence type="ECO:0000256" key="8">
    <source>
        <dbReference type="ARBA" id="ARBA00023170"/>
    </source>
</evidence>
<feature type="domain" description="TonB-dependent receptor plug" evidence="15">
    <location>
        <begin position="46"/>
        <end position="148"/>
    </location>
</feature>
<dbReference type="Pfam" id="PF07715">
    <property type="entry name" value="Plug"/>
    <property type="match status" value="1"/>
</dbReference>
<dbReference type="CDD" id="cd01347">
    <property type="entry name" value="ligand_gated_channel"/>
    <property type="match status" value="1"/>
</dbReference>
<dbReference type="InterPro" id="IPR039426">
    <property type="entry name" value="TonB-dep_rcpt-like"/>
</dbReference>
<dbReference type="PANTHER" id="PTHR30069">
    <property type="entry name" value="TONB-DEPENDENT OUTER MEMBRANE RECEPTOR"/>
    <property type="match status" value="1"/>
</dbReference>
<keyword evidence="5 13" id="KW-0732">Signal</keyword>
<evidence type="ECO:0000313" key="17">
    <source>
        <dbReference type="Proteomes" id="UP000183974"/>
    </source>
</evidence>
<keyword evidence="2 10" id="KW-0813">Transport</keyword>
<feature type="domain" description="TonB-dependent receptor-like beta-barrel" evidence="14">
    <location>
        <begin position="215"/>
        <end position="637"/>
    </location>
</feature>
<evidence type="ECO:0000256" key="7">
    <source>
        <dbReference type="ARBA" id="ARBA00023136"/>
    </source>
</evidence>
<evidence type="ECO:0000256" key="9">
    <source>
        <dbReference type="ARBA" id="ARBA00023237"/>
    </source>
</evidence>
<keyword evidence="9 10" id="KW-0998">Cell outer membrane</keyword>
<keyword evidence="8" id="KW-0675">Receptor</keyword>
<comment type="similarity">
    <text evidence="10 12">Belongs to the TonB-dependent receptor family.</text>
</comment>
<evidence type="ECO:0000259" key="15">
    <source>
        <dbReference type="Pfam" id="PF07715"/>
    </source>
</evidence>
<evidence type="ECO:0000256" key="12">
    <source>
        <dbReference type="RuleBase" id="RU003357"/>
    </source>
</evidence>
<evidence type="ECO:0000259" key="14">
    <source>
        <dbReference type="Pfam" id="PF00593"/>
    </source>
</evidence>
<evidence type="ECO:0000256" key="10">
    <source>
        <dbReference type="PROSITE-ProRule" id="PRU01360"/>
    </source>
</evidence>
<dbReference type="Gene3D" id="2.40.170.20">
    <property type="entry name" value="TonB-dependent receptor, beta-barrel domain"/>
    <property type="match status" value="1"/>
</dbReference>
<evidence type="ECO:0000256" key="2">
    <source>
        <dbReference type="ARBA" id="ARBA00022448"/>
    </source>
</evidence>
<evidence type="ECO:0000256" key="6">
    <source>
        <dbReference type="ARBA" id="ARBA00023077"/>
    </source>
</evidence>
<evidence type="ECO:0000256" key="11">
    <source>
        <dbReference type="PROSITE-ProRule" id="PRU10144"/>
    </source>
</evidence>
<dbReference type="AlphaFoldDB" id="A0A1M7B120"/>
<dbReference type="EMBL" id="FRBR01000003">
    <property type="protein sequence ID" value="SHL48644.1"/>
    <property type="molecule type" value="Genomic_DNA"/>
</dbReference>
<dbReference type="GO" id="GO:0044718">
    <property type="term" value="P:siderophore transmembrane transport"/>
    <property type="evidence" value="ECO:0007669"/>
    <property type="project" value="TreeGrafter"/>
</dbReference>
<dbReference type="GO" id="GO:0009279">
    <property type="term" value="C:cell outer membrane"/>
    <property type="evidence" value="ECO:0007669"/>
    <property type="project" value="UniProtKB-SubCell"/>
</dbReference>
<dbReference type="Gene3D" id="2.170.130.10">
    <property type="entry name" value="TonB-dependent receptor, plug domain"/>
    <property type="match status" value="1"/>
</dbReference>
<accession>A0A1M7B120</accession>
<comment type="subcellular location">
    <subcellularLocation>
        <location evidence="1 10">Cell outer membrane</location>
        <topology evidence="1 10">Multi-pass membrane protein</topology>
    </subcellularLocation>
</comment>
<dbReference type="STRING" id="337701.SAMN05444398_10349"/>
<dbReference type="InterPro" id="IPR036942">
    <property type="entry name" value="Beta-barrel_TonB_sf"/>
</dbReference>
<evidence type="ECO:0000256" key="4">
    <source>
        <dbReference type="ARBA" id="ARBA00022692"/>
    </source>
</evidence>
<protein>
    <submittedName>
        <fullName evidence="16">Vitamin B12 transporter</fullName>
    </submittedName>
</protein>
<organism evidence="16 17">
    <name type="scientific">Roseovarius pacificus</name>
    <dbReference type="NCBI Taxonomy" id="337701"/>
    <lineage>
        <taxon>Bacteria</taxon>
        <taxon>Pseudomonadati</taxon>
        <taxon>Pseudomonadota</taxon>
        <taxon>Alphaproteobacteria</taxon>
        <taxon>Rhodobacterales</taxon>
        <taxon>Roseobacteraceae</taxon>
        <taxon>Roseovarius</taxon>
    </lineage>
</organism>
<dbReference type="RefSeq" id="WP_073034111.1">
    <property type="nucleotide sequence ID" value="NZ_BMLR01000003.1"/>
</dbReference>
<evidence type="ECO:0000256" key="5">
    <source>
        <dbReference type="ARBA" id="ARBA00022729"/>
    </source>
</evidence>
<keyword evidence="6 12" id="KW-0798">TonB box</keyword>
<evidence type="ECO:0000256" key="1">
    <source>
        <dbReference type="ARBA" id="ARBA00004571"/>
    </source>
</evidence>
<dbReference type="PANTHER" id="PTHR30069:SF29">
    <property type="entry name" value="HEMOGLOBIN AND HEMOGLOBIN-HAPTOGLOBIN-BINDING PROTEIN 1-RELATED"/>
    <property type="match status" value="1"/>
</dbReference>
<name>A0A1M7B120_9RHOB</name>
<feature type="signal peptide" evidence="13">
    <location>
        <begin position="1"/>
        <end position="22"/>
    </location>
</feature>
<proteinExistence type="inferred from homology"/>
<feature type="chain" id="PRO_5009923931" evidence="13">
    <location>
        <begin position="23"/>
        <end position="663"/>
    </location>
</feature>
<dbReference type="SUPFAM" id="SSF56935">
    <property type="entry name" value="Porins"/>
    <property type="match status" value="1"/>
</dbReference>
<gene>
    <name evidence="16" type="ORF">SAMN05444398_10349</name>
</gene>
<evidence type="ECO:0000256" key="13">
    <source>
        <dbReference type="SAM" id="SignalP"/>
    </source>
</evidence>